<accession>A0ABS6ET16</accession>
<keyword evidence="1" id="KW-1133">Transmembrane helix</keyword>
<feature type="transmembrane region" description="Helical" evidence="1">
    <location>
        <begin position="99"/>
        <end position="118"/>
    </location>
</feature>
<comment type="caution">
    <text evidence="2">The sequence shown here is derived from an EMBL/GenBank/DDBJ whole genome shotgun (WGS) entry which is preliminary data.</text>
</comment>
<evidence type="ECO:0000256" key="1">
    <source>
        <dbReference type="SAM" id="Phobius"/>
    </source>
</evidence>
<reference evidence="2 3" key="1">
    <citation type="submission" date="2021-06" db="EMBL/GenBank/DDBJ databases">
        <authorList>
            <person name="Sun Q."/>
            <person name="Li D."/>
        </authorList>
    </citation>
    <scope>NUCLEOTIDE SEQUENCE [LARGE SCALE GENOMIC DNA]</scope>
    <source>
        <strain evidence="2 3">MSJd-7</strain>
    </source>
</reference>
<evidence type="ECO:0000313" key="3">
    <source>
        <dbReference type="Proteomes" id="UP000783588"/>
    </source>
</evidence>
<dbReference type="EMBL" id="JAHLQI010000003">
    <property type="protein sequence ID" value="MBU5490357.1"/>
    <property type="molecule type" value="Genomic_DNA"/>
</dbReference>
<dbReference type="Proteomes" id="UP000783588">
    <property type="component" value="Unassembled WGS sequence"/>
</dbReference>
<keyword evidence="3" id="KW-1185">Reference proteome</keyword>
<feature type="transmembrane region" description="Helical" evidence="1">
    <location>
        <begin position="66"/>
        <end position="87"/>
    </location>
</feature>
<name>A0ABS6ET16_9FIRM</name>
<keyword evidence="1" id="KW-0472">Membrane</keyword>
<keyword evidence="1" id="KW-0812">Transmembrane</keyword>
<protein>
    <submittedName>
        <fullName evidence="2">Uncharacterized protein</fullName>
    </submittedName>
</protein>
<gene>
    <name evidence="2" type="ORF">KQI75_06950</name>
</gene>
<feature type="transmembrane region" description="Helical" evidence="1">
    <location>
        <begin position="12"/>
        <end position="30"/>
    </location>
</feature>
<dbReference type="RefSeq" id="WP_216470020.1">
    <property type="nucleotide sequence ID" value="NZ_JAHLQI010000003.1"/>
</dbReference>
<organism evidence="2 3">
    <name type="scientific">Butyricicoccus intestinisimiae</name>
    <dbReference type="NCBI Taxonomy" id="2841509"/>
    <lineage>
        <taxon>Bacteria</taxon>
        <taxon>Bacillati</taxon>
        <taxon>Bacillota</taxon>
        <taxon>Clostridia</taxon>
        <taxon>Eubacteriales</taxon>
        <taxon>Butyricicoccaceae</taxon>
        <taxon>Butyricicoccus</taxon>
    </lineage>
</organism>
<evidence type="ECO:0000313" key="2">
    <source>
        <dbReference type="EMBL" id="MBU5490357.1"/>
    </source>
</evidence>
<proteinExistence type="predicted"/>
<sequence length="359" mass="42686">MARSLREWSEPLMFWIAALLATWVAMHIIFRYEVGAEKVEEVRKEKSLFKRLLYIGYAKYVKEKPIAFFILRWQFYLGIVAMLVFPLECKGNFLRVTDIYSNIAMGMLAVAALASWGVDNSKDRNGELAEIVDARVAWNRSWEKLQQIQREWDEKAKQSDRQEQIRLLKKLESKVHSAEEHWREYYPKCKPDCIELLEHNLQQLRDIFYMIDRQRCELNEERESCFITADTLFPCDAPFCENYERVKKALHQADAEHQVDCLTEMLEETCCYLDDMTDRWFANEEIGRKICDGLKESRERIFAQLDEIEAYQKQIQAPGLEDNLKEIYHNMHLNGILPPEREEHFPDAIHQGEIHRFYN</sequence>